<evidence type="ECO:0000256" key="5">
    <source>
        <dbReference type="ARBA" id="ARBA00022723"/>
    </source>
</evidence>
<keyword evidence="11" id="KW-0539">Nucleus</keyword>
<evidence type="ECO:0000256" key="2">
    <source>
        <dbReference type="ARBA" id="ARBA00001961"/>
    </source>
</evidence>
<evidence type="ECO:0000256" key="13">
    <source>
        <dbReference type="ARBA" id="ARBA00034525"/>
    </source>
</evidence>
<dbReference type="Pfam" id="PF02373">
    <property type="entry name" value="JmjC"/>
    <property type="match status" value="1"/>
</dbReference>
<dbReference type="SUPFAM" id="SSF51197">
    <property type="entry name" value="Clavaminate synthase-like"/>
    <property type="match status" value="1"/>
</dbReference>
<dbReference type="Proteomes" id="UP001174136">
    <property type="component" value="Unassembled WGS sequence"/>
</dbReference>
<proteinExistence type="inferred from homology"/>
<feature type="compositionally biased region" description="Basic and acidic residues" evidence="16">
    <location>
        <begin position="1115"/>
        <end position="1127"/>
    </location>
</feature>
<keyword evidence="15" id="KW-0802">TPR repeat</keyword>
<dbReference type="FunFam" id="1.25.40.10:FF:000022">
    <property type="entry name" value="lysine-specific demethylase 6A isoform X1"/>
    <property type="match status" value="1"/>
</dbReference>
<dbReference type="PROSITE" id="PS51184">
    <property type="entry name" value="JMJC"/>
    <property type="match status" value="1"/>
</dbReference>
<dbReference type="GO" id="GO:0007507">
    <property type="term" value="P:heart development"/>
    <property type="evidence" value="ECO:0007669"/>
    <property type="project" value="TreeGrafter"/>
</dbReference>
<dbReference type="GO" id="GO:0010468">
    <property type="term" value="P:regulation of gene expression"/>
    <property type="evidence" value="ECO:0007669"/>
    <property type="project" value="TreeGrafter"/>
</dbReference>
<evidence type="ECO:0000256" key="14">
    <source>
        <dbReference type="ARBA" id="ARBA00048695"/>
    </source>
</evidence>
<evidence type="ECO:0000256" key="3">
    <source>
        <dbReference type="ARBA" id="ARBA00004123"/>
    </source>
</evidence>
<reference evidence="18" key="1">
    <citation type="journal article" date="2023" name="Front. Mar. Sci.">
        <title>A new Merluccius polli reference genome to investigate the effects of global change in West African waters.</title>
        <authorList>
            <person name="Mateo J.L."/>
            <person name="Blanco-Fernandez C."/>
            <person name="Garcia-Vazquez E."/>
            <person name="Machado-Schiaffino G."/>
        </authorList>
    </citation>
    <scope>NUCLEOTIDE SEQUENCE</scope>
    <source>
        <strain evidence="18">C29</strain>
        <tissue evidence="18">Fin</tissue>
    </source>
</reference>
<feature type="compositionally biased region" description="Gly residues" evidence="16">
    <location>
        <begin position="625"/>
        <end position="634"/>
    </location>
</feature>
<dbReference type="FunFam" id="2.10.110.20:FF:000001">
    <property type="entry name" value="lysine-specific demethylase 6A isoform X2"/>
    <property type="match status" value="1"/>
</dbReference>
<feature type="compositionally biased region" description="Low complexity" evidence="16">
    <location>
        <begin position="467"/>
        <end position="477"/>
    </location>
</feature>
<dbReference type="GO" id="GO:0000978">
    <property type="term" value="F:RNA polymerase II cis-regulatory region sequence-specific DNA binding"/>
    <property type="evidence" value="ECO:0007669"/>
    <property type="project" value="TreeGrafter"/>
</dbReference>
<evidence type="ECO:0000256" key="8">
    <source>
        <dbReference type="ARBA" id="ARBA00022964"/>
    </source>
</evidence>
<dbReference type="InterPro" id="IPR051630">
    <property type="entry name" value="Corepressor-Demethylase"/>
</dbReference>
<dbReference type="InterPro" id="IPR003347">
    <property type="entry name" value="JmjC_dom"/>
</dbReference>
<dbReference type="GO" id="GO:0071558">
    <property type="term" value="F:histone H3K27me2/H3K27me3 demethylase activity"/>
    <property type="evidence" value="ECO:0007669"/>
    <property type="project" value="UniProtKB-EC"/>
</dbReference>
<feature type="domain" description="JmjC" evidence="17">
    <location>
        <begin position="1160"/>
        <end position="1323"/>
    </location>
</feature>
<comment type="caution">
    <text evidence="18">The sequence shown here is derived from an EMBL/GenBank/DDBJ whole genome shotgun (WGS) entry which is preliminary data.</text>
</comment>
<feature type="compositionally biased region" description="Low complexity" evidence="16">
    <location>
        <begin position="881"/>
        <end position="894"/>
    </location>
</feature>
<dbReference type="GO" id="GO:0044666">
    <property type="term" value="C:MLL3/4 complex"/>
    <property type="evidence" value="ECO:0007669"/>
    <property type="project" value="TreeGrafter"/>
</dbReference>
<evidence type="ECO:0000313" key="19">
    <source>
        <dbReference type="Proteomes" id="UP001174136"/>
    </source>
</evidence>
<name>A0AA47MH61_MERPO</name>
<dbReference type="InterPro" id="IPR011990">
    <property type="entry name" value="TPR-like_helical_dom_sf"/>
</dbReference>
<keyword evidence="10" id="KW-0408">Iron</keyword>
<feature type="compositionally biased region" description="Low complexity" evidence="16">
    <location>
        <begin position="547"/>
        <end position="562"/>
    </location>
</feature>
<keyword evidence="19" id="KW-1185">Reference proteome</keyword>
<feature type="compositionally biased region" description="Polar residues" evidence="16">
    <location>
        <begin position="747"/>
        <end position="760"/>
    </location>
</feature>
<keyword evidence="8" id="KW-0223">Dioxygenase</keyword>
<dbReference type="Gene3D" id="1.20.58.1370">
    <property type="match status" value="2"/>
</dbReference>
<dbReference type="Pfam" id="PF13181">
    <property type="entry name" value="TPR_8"/>
    <property type="match status" value="1"/>
</dbReference>
<dbReference type="SMART" id="SM00028">
    <property type="entry name" value="TPR"/>
    <property type="match status" value="6"/>
</dbReference>
<evidence type="ECO:0000256" key="11">
    <source>
        <dbReference type="ARBA" id="ARBA00023242"/>
    </source>
</evidence>
<evidence type="ECO:0000256" key="4">
    <source>
        <dbReference type="ARBA" id="ARBA00022553"/>
    </source>
</evidence>
<dbReference type="FunFam" id="2.60.120.650:FF:000002">
    <property type="entry name" value="lysine-specific demethylase 6A isoform X2"/>
    <property type="match status" value="1"/>
</dbReference>
<keyword evidence="7" id="KW-0156">Chromatin regulator</keyword>
<feature type="compositionally biased region" description="Low complexity" evidence="16">
    <location>
        <begin position="699"/>
        <end position="715"/>
    </location>
</feature>
<comment type="similarity">
    <text evidence="12">Belongs to the UTX family.</text>
</comment>
<evidence type="ECO:0000256" key="10">
    <source>
        <dbReference type="ARBA" id="ARBA00023004"/>
    </source>
</evidence>
<organism evidence="18 19">
    <name type="scientific">Merluccius polli</name>
    <name type="common">Benguela hake</name>
    <name type="synonym">Merluccius cadenati</name>
    <dbReference type="NCBI Taxonomy" id="89951"/>
    <lineage>
        <taxon>Eukaryota</taxon>
        <taxon>Metazoa</taxon>
        <taxon>Chordata</taxon>
        <taxon>Craniata</taxon>
        <taxon>Vertebrata</taxon>
        <taxon>Euteleostomi</taxon>
        <taxon>Actinopterygii</taxon>
        <taxon>Neopterygii</taxon>
        <taxon>Teleostei</taxon>
        <taxon>Neoteleostei</taxon>
        <taxon>Acanthomorphata</taxon>
        <taxon>Zeiogadaria</taxon>
        <taxon>Gadariae</taxon>
        <taxon>Gadiformes</taxon>
        <taxon>Gadoidei</taxon>
        <taxon>Merlucciidae</taxon>
        <taxon>Merluccius</taxon>
    </lineage>
</organism>
<dbReference type="Pfam" id="PF21326">
    <property type="entry name" value="KDM6_GATAL"/>
    <property type="match status" value="1"/>
</dbReference>
<feature type="region of interest" description="Disordered" evidence="16">
    <location>
        <begin position="980"/>
        <end position="1005"/>
    </location>
</feature>
<dbReference type="PANTHER" id="PTHR14017">
    <property type="entry name" value="LYSINE-SPECIFIC DEMETHYLASE"/>
    <property type="match status" value="1"/>
</dbReference>
<protein>
    <recommendedName>
        <fullName evidence="13">[histone H3]-trimethyl-L-lysine(27) demethylase</fullName>
        <ecNumber evidence="13">1.14.11.68</ecNumber>
    </recommendedName>
</protein>
<gene>
    <name evidence="18" type="primary">KDM6A_0</name>
    <name evidence="18" type="ORF">N1851_022797</name>
</gene>
<feature type="compositionally biased region" description="Polar residues" evidence="16">
    <location>
        <begin position="801"/>
        <end position="821"/>
    </location>
</feature>
<accession>A0AA47MH61</accession>
<feature type="compositionally biased region" description="Low complexity" evidence="16">
    <location>
        <begin position="651"/>
        <end position="666"/>
    </location>
</feature>
<feature type="region of interest" description="Disordered" evidence="16">
    <location>
        <begin position="1115"/>
        <end position="1141"/>
    </location>
</feature>
<dbReference type="GO" id="GO:0046872">
    <property type="term" value="F:metal ion binding"/>
    <property type="evidence" value="ECO:0007669"/>
    <property type="project" value="UniProtKB-KW"/>
</dbReference>
<feature type="region of interest" description="Disordered" evidence="16">
    <location>
        <begin position="460"/>
        <end position="498"/>
    </location>
</feature>
<dbReference type="EC" id="1.14.11.68" evidence="13"/>
<comment type="cofactor">
    <cofactor evidence="2">
        <name>L-ascorbate</name>
        <dbReference type="ChEBI" id="CHEBI:38290"/>
    </cofactor>
</comment>
<feature type="compositionally biased region" description="Low complexity" evidence="16">
    <location>
        <begin position="844"/>
        <end position="862"/>
    </location>
</feature>
<dbReference type="FunFam" id="1.20.58.1370:FF:000001">
    <property type="entry name" value="lysine-specific demethylase 6A isoform X2"/>
    <property type="match status" value="1"/>
</dbReference>
<keyword evidence="9" id="KW-0560">Oxidoreductase</keyword>
<feature type="compositionally biased region" description="Polar residues" evidence="16">
    <location>
        <begin position="901"/>
        <end position="917"/>
    </location>
</feature>
<comment type="catalytic activity">
    <reaction evidence="14">
        <text>N(6),N(6),N(6)-trimethyl-L-lysyl(27)-[histone H3] + 2 2-oxoglutarate + 2 O2 = N(6)-methyl-L-lysyl(27)-[histone H3] + 2 formaldehyde + 2 succinate + 2 CO2</text>
        <dbReference type="Rhea" id="RHEA:60224"/>
        <dbReference type="Rhea" id="RHEA-COMP:15535"/>
        <dbReference type="Rhea" id="RHEA-COMP:15544"/>
        <dbReference type="ChEBI" id="CHEBI:15379"/>
        <dbReference type="ChEBI" id="CHEBI:16526"/>
        <dbReference type="ChEBI" id="CHEBI:16810"/>
        <dbReference type="ChEBI" id="CHEBI:16842"/>
        <dbReference type="ChEBI" id="CHEBI:30031"/>
        <dbReference type="ChEBI" id="CHEBI:61929"/>
        <dbReference type="ChEBI" id="CHEBI:61961"/>
        <dbReference type="EC" id="1.14.11.68"/>
    </reaction>
</comment>
<evidence type="ECO:0000256" key="7">
    <source>
        <dbReference type="ARBA" id="ARBA00022853"/>
    </source>
</evidence>
<evidence type="ECO:0000256" key="6">
    <source>
        <dbReference type="ARBA" id="ARBA00022833"/>
    </source>
</evidence>
<dbReference type="EMBL" id="JAOPHQ010004264">
    <property type="protein sequence ID" value="KAK0140248.1"/>
    <property type="molecule type" value="Genomic_DNA"/>
</dbReference>
<dbReference type="GO" id="GO:0031490">
    <property type="term" value="F:chromatin DNA binding"/>
    <property type="evidence" value="ECO:0007669"/>
    <property type="project" value="TreeGrafter"/>
</dbReference>
<comment type="cofactor">
    <cofactor evidence="1">
        <name>Fe(2+)</name>
        <dbReference type="ChEBI" id="CHEBI:29033"/>
    </cofactor>
</comment>
<dbReference type="InterPro" id="IPR019734">
    <property type="entry name" value="TPR_rpt"/>
</dbReference>
<evidence type="ECO:0000256" key="16">
    <source>
        <dbReference type="SAM" id="MobiDB-lite"/>
    </source>
</evidence>
<dbReference type="Pfam" id="PF21322">
    <property type="entry name" value="KDM6_C-hel"/>
    <property type="match status" value="1"/>
</dbReference>
<dbReference type="InterPro" id="IPR048560">
    <property type="entry name" value="KDM6A_B-like_GATAL"/>
</dbReference>
<keyword evidence="6" id="KW-0862">Zinc</keyword>
<dbReference type="InterPro" id="IPR048562">
    <property type="entry name" value="KDM6A_B-like_C-hel"/>
</dbReference>
<evidence type="ECO:0000256" key="1">
    <source>
        <dbReference type="ARBA" id="ARBA00001954"/>
    </source>
</evidence>
<evidence type="ECO:0000256" key="12">
    <source>
        <dbReference type="ARBA" id="ARBA00034483"/>
    </source>
</evidence>
<keyword evidence="4" id="KW-0597">Phosphoprotein</keyword>
<feature type="compositionally biased region" description="Low complexity" evidence="16">
    <location>
        <begin position="724"/>
        <end position="746"/>
    </location>
</feature>
<dbReference type="SUPFAM" id="SSF48452">
    <property type="entry name" value="TPR-like"/>
    <property type="match status" value="3"/>
</dbReference>
<comment type="subcellular location">
    <subcellularLocation>
        <location evidence="3">Nucleus</location>
    </subcellularLocation>
</comment>
<feature type="region of interest" description="Disordered" evidence="16">
    <location>
        <begin position="547"/>
        <end position="864"/>
    </location>
</feature>
<dbReference type="PANTHER" id="PTHR14017:SF9">
    <property type="entry name" value="LYSINE-SPECIFIC DEMETHYLASE 6A"/>
    <property type="match status" value="1"/>
</dbReference>
<feature type="compositionally biased region" description="Polar residues" evidence="16">
    <location>
        <begin position="586"/>
        <end position="601"/>
    </location>
</feature>
<evidence type="ECO:0000256" key="15">
    <source>
        <dbReference type="PROSITE-ProRule" id="PRU00339"/>
    </source>
</evidence>
<feature type="compositionally biased region" description="Pro residues" evidence="16">
    <location>
        <begin position="987"/>
        <end position="999"/>
    </location>
</feature>
<feature type="region of interest" description="Disordered" evidence="16">
    <location>
        <begin position="877"/>
        <end position="953"/>
    </location>
</feature>
<dbReference type="PROSITE" id="PS50005">
    <property type="entry name" value="TPR"/>
    <property type="match status" value="2"/>
</dbReference>
<keyword evidence="5" id="KW-0479">Metal-binding</keyword>
<dbReference type="Gene3D" id="2.60.120.650">
    <property type="entry name" value="Cupin"/>
    <property type="match status" value="1"/>
</dbReference>
<evidence type="ECO:0000259" key="17">
    <source>
        <dbReference type="PROSITE" id="PS51184"/>
    </source>
</evidence>
<evidence type="ECO:0000256" key="9">
    <source>
        <dbReference type="ARBA" id="ARBA00023002"/>
    </source>
</evidence>
<dbReference type="InterPro" id="IPR046941">
    <property type="entry name" value="KDM6_GATAL_sf"/>
</dbReference>
<feature type="compositionally biased region" description="Polar residues" evidence="16">
    <location>
        <begin position="640"/>
        <end position="650"/>
    </location>
</feature>
<dbReference type="Gene3D" id="1.25.40.10">
    <property type="entry name" value="Tetratricopeptide repeat domain"/>
    <property type="match status" value="2"/>
</dbReference>
<feature type="repeat" description="TPR" evidence="15">
    <location>
        <begin position="85"/>
        <end position="118"/>
    </location>
</feature>
<sequence>MKSCGVSLGAAASAAAARSLGAAGDEEKKMASGKANEIEEDFPKLTAQERESGLHEDGARTKALLLKAVSCYDAIILKAEGKVDPEMFCQLGHFNLLLEDYPKALSAYQRYYSLQTDYWKNAAFLYGLGMVYFHYNAFQWCPVSLSRPEQCPSAEAQAGWRRAIKSFQEVLYIDPGFSRSKEIHLRLGLMFKVNTDYESSLKHFQLALIDSNLCTLSKAEIQFHIAHLYEIQKKYRTAKEAYESLLQTENLPAQVKATTLQQLGWMHHTVEQLGDKSTKDSYAIQCLQKSLEADPNSGQSWYFLGRCYSSIGKVQDAFISYRQSIDKSEASADTWCSIGVLYQQQNQPMDALQAYICAVQLDHSHAAAWMDLGTLYESCGQSHDAIKCYINATRSKACLNTAALTQRIKLLQAQLCNLQPGSLQTKSKMLPSIEEAWSLPIPAELTSRQGALNTAQTQQACKGEGGQASSSQADSQANLAKRKRTASPAKGAADSWASSPVRQQIPSWYLTPQKLQLLDQLRSKRSSLKPPQVQMLEQLEKQFSLMQQHQQQMLQQAAGEGQTRPSLPNGPLAEPPRPLAGLSRYPSLSHSAPQPTANGSCAASPAGTPAHPDATPLGNNHTLGPGAGGGGGASNGNVPYLQQNSLPHNCTATSHTSTSSTTSSPSHADEAWRSQLRNTTTQGLLKGPGSHLAGPNGEPPFSSSSPHPSLPSSGPGALNQVGHSSGPCTASSSASSLSPTSPQTTPNHLSSPPHATTSGAHTKDAAPSGSSNGTALPPGAETTAGHPAGTPLGSDAAPAQGLTNHVQSRGTDGSTSLSQPGSPAAAATLSSDNPQLSALLKGKANSGSNDDNNNCSNHAASSEKVNNVHPGLHAKPLAEHSAASSSPQSATSSAKPCSAHPRTTNSLSCLNSPSNDQAPKLNGKGPDDSRSPVKVEPFGGAHRATAPSGLAPLSSVSIYPSSSEVLKACRNLGKNGLSTSSILLDKCPPPRPPPSPSPMLPKDKLNPPTPSIYLENKRDAFFPPLHQFCTNAANPVTVIRGLAGALKLDLGLFSTKTLVDANPDHLVEVRTQLAQPTDENWDPSGSRKMWRCESSRSHTTIVKYAQYQASSFQESLREENEKKKELEAEAASPESAARRRKGPFKHLKFGTNIDLSDDKKWKLQLQELAKLPAFARVVSAGNLLSHVGHTILGMNTVQLYMKVPGSRTPGHQENNNFCSVNVNIGPGDCEWFAVPEPYWGTINDFCEKNNINFLMGSWWPNLEDLYEANVPVYRFIQRPGDLVWLNTGTVHWVQAIGWCNNIAWNVGPLTAHQYKLAVERYEWNKLQSVKSIVPMIHLSWNMARNIKVSDHKLFEMIKYCLLRTLKQVQMLRELLLSAGKEMVWHGRSRDEPAHYCSICEVEVFDLLFVTSESNSKKTYVVHCQDCARRGSANLDNFVVLEQYKTEDLTQVYDQFTLASPLPSSS</sequence>
<evidence type="ECO:0000313" key="18">
    <source>
        <dbReference type="EMBL" id="KAK0140248.1"/>
    </source>
</evidence>
<dbReference type="SMART" id="SM00558">
    <property type="entry name" value="JmjC"/>
    <property type="match status" value="1"/>
</dbReference>
<feature type="repeat" description="TPR" evidence="15">
    <location>
        <begin position="332"/>
        <end position="365"/>
    </location>
</feature>
<dbReference type="Gene3D" id="2.10.110.20">
    <property type="match status" value="1"/>
</dbReference>